<keyword evidence="1" id="KW-0732">Signal</keyword>
<name>A0AAQ1JQ71_9GAMM</name>
<dbReference type="EMBL" id="FNVE01000005">
    <property type="protein sequence ID" value="SEG30580.1"/>
    <property type="molecule type" value="Genomic_DNA"/>
</dbReference>
<proteinExistence type="predicted"/>
<evidence type="ECO:0000313" key="2">
    <source>
        <dbReference type="EMBL" id="SEG30580.1"/>
    </source>
</evidence>
<evidence type="ECO:0000313" key="3">
    <source>
        <dbReference type="Proteomes" id="UP000243518"/>
    </source>
</evidence>
<dbReference type="RefSeq" id="WP_160003167.1">
    <property type="nucleotide sequence ID" value="NZ_FNVE01000005.1"/>
</dbReference>
<feature type="signal peptide" evidence="1">
    <location>
        <begin position="1"/>
        <end position="26"/>
    </location>
</feature>
<dbReference type="Gene3D" id="3.40.190.10">
    <property type="entry name" value="Periplasmic binding protein-like II"/>
    <property type="match status" value="2"/>
</dbReference>
<comment type="caution">
    <text evidence="2">The sequence shown here is derived from an EMBL/GenBank/DDBJ whole genome shotgun (WGS) entry which is preliminary data.</text>
</comment>
<reference evidence="2 3" key="1">
    <citation type="submission" date="2016-10" db="EMBL/GenBank/DDBJ databases">
        <authorList>
            <person name="Varghese N."/>
            <person name="Submissions S."/>
        </authorList>
    </citation>
    <scope>NUCLEOTIDE SEQUENCE [LARGE SCALE GENOMIC DNA]</scope>
    <source>
        <strain evidence="2 3">CECT 8317</strain>
    </source>
</reference>
<dbReference type="SUPFAM" id="SSF53850">
    <property type="entry name" value="Periplasmic binding protein-like II"/>
    <property type="match status" value="1"/>
</dbReference>
<accession>A0AAQ1JQ71</accession>
<dbReference type="AlphaFoldDB" id="A0AAQ1JQ71"/>
<evidence type="ECO:0000256" key="1">
    <source>
        <dbReference type="SAM" id="SignalP"/>
    </source>
</evidence>
<organism evidence="2 3">
    <name type="scientific">Halopseudomonas aestusnigri</name>
    <dbReference type="NCBI Taxonomy" id="857252"/>
    <lineage>
        <taxon>Bacteria</taxon>
        <taxon>Pseudomonadati</taxon>
        <taxon>Pseudomonadota</taxon>
        <taxon>Gammaproteobacteria</taxon>
        <taxon>Pseudomonadales</taxon>
        <taxon>Pseudomonadaceae</taxon>
        <taxon>Halopseudomonas</taxon>
    </lineage>
</organism>
<dbReference type="Proteomes" id="UP000243518">
    <property type="component" value="Unassembled WGS sequence"/>
</dbReference>
<gene>
    <name evidence="2" type="ORF">SAMN05216586_1054</name>
</gene>
<protein>
    <submittedName>
        <fullName evidence="2">Extracellular solute-binding protein, family 3</fullName>
    </submittedName>
</protein>
<keyword evidence="3" id="KW-1185">Reference proteome</keyword>
<sequence length="252" mass="28208">MKKIIRMLAAYCCFGLLALSAQGGYAAPLERPLKVVLLPYPGYSDYDQHGRVVGPTADVLEQLFKRAGYAYQINLLPIARVRRGLVSGEVDVWLGVNNQVGLEAYVVQSESSFGALPIHLYYRADEPVPHWPDSLQGKALILITNYNYSLPILRVLQDPRWQIDQRSSSSHVGAIRMLLRGRGDYLLDYRGQAVSAMAELGMQPLPHILVDEPPMRLFVSRSRPDAMAVVRELDRAFESLVAEGVVMDVTRR</sequence>
<feature type="chain" id="PRO_5042972335" evidence="1">
    <location>
        <begin position="27"/>
        <end position="252"/>
    </location>
</feature>